<feature type="region of interest" description="Disordered" evidence="1">
    <location>
        <begin position="62"/>
        <end position="93"/>
    </location>
</feature>
<feature type="compositionally biased region" description="Basic and acidic residues" evidence="1">
    <location>
        <begin position="78"/>
        <end position="93"/>
    </location>
</feature>
<dbReference type="EMBL" id="CADCXV010001483">
    <property type="protein sequence ID" value="CAB0044727.1"/>
    <property type="molecule type" value="Genomic_DNA"/>
</dbReference>
<sequence length="280" mass="31820">MDRGLQGQPPRPCVPIYPMYAAAAFCSAKVQRRAAAHTDIHTERKTERAVCAAAVHTRTPCLYRRNSGGPLQRRSLRRRESREKKERERERVCRPRHTYTPTHASHTHYMRIHDESHPRWPQAASSASTCEAALHAQVTGPVIFTHWHAAATAATAAVAAARGIYLSIQLRDRSRPSDLKDVIINVQDFYQVWYFKCSAIRVSLLRNFQQFSRHEASGNSPRVSPGMGSTPPRDGSHEPEQEDSGDNFTGLCSSLYWKQTKEDFEEAWDKDDTQVLFCFL</sequence>
<organism evidence="2 3">
    <name type="scientific">Trichogramma brassicae</name>
    <dbReference type="NCBI Taxonomy" id="86971"/>
    <lineage>
        <taxon>Eukaryota</taxon>
        <taxon>Metazoa</taxon>
        <taxon>Ecdysozoa</taxon>
        <taxon>Arthropoda</taxon>
        <taxon>Hexapoda</taxon>
        <taxon>Insecta</taxon>
        <taxon>Pterygota</taxon>
        <taxon>Neoptera</taxon>
        <taxon>Endopterygota</taxon>
        <taxon>Hymenoptera</taxon>
        <taxon>Apocrita</taxon>
        <taxon>Proctotrupomorpha</taxon>
        <taxon>Chalcidoidea</taxon>
        <taxon>Trichogrammatidae</taxon>
        <taxon>Trichogramma</taxon>
    </lineage>
</organism>
<evidence type="ECO:0000313" key="2">
    <source>
        <dbReference type="EMBL" id="CAB0044727.1"/>
    </source>
</evidence>
<proteinExistence type="predicted"/>
<name>A0A6H5J821_9HYME</name>
<feature type="region of interest" description="Disordered" evidence="1">
    <location>
        <begin position="215"/>
        <end position="248"/>
    </location>
</feature>
<evidence type="ECO:0000313" key="3">
    <source>
        <dbReference type="Proteomes" id="UP000479190"/>
    </source>
</evidence>
<keyword evidence="3" id="KW-1185">Reference proteome</keyword>
<gene>
    <name evidence="2" type="ORF">TBRA_LOCUS16315</name>
</gene>
<dbReference type="AlphaFoldDB" id="A0A6H5J821"/>
<accession>A0A6H5J821</accession>
<evidence type="ECO:0000256" key="1">
    <source>
        <dbReference type="SAM" id="MobiDB-lite"/>
    </source>
</evidence>
<protein>
    <submittedName>
        <fullName evidence="2">Uncharacterized protein</fullName>
    </submittedName>
</protein>
<reference evidence="2 3" key="1">
    <citation type="submission" date="2020-02" db="EMBL/GenBank/DDBJ databases">
        <authorList>
            <person name="Ferguson B K."/>
        </authorList>
    </citation>
    <scope>NUCLEOTIDE SEQUENCE [LARGE SCALE GENOMIC DNA]</scope>
</reference>
<dbReference type="Proteomes" id="UP000479190">
    <property type="component" value="Unassembled WGS sequence"/>
</dbReference>